<gene>
    <name evidence="3" type="ORF">HRH59_07975</name>
</gene>
<comment type="caution">
    <text evidence="3">The sequence shown here is derived from an EMBL/GenBank/DDBJ whole genome shotgun (WGS) entry which is preliminary data.</text>
</comment>
<dbReference type="RefSeq" id="WP_173500752.1">
    <property type="nucleotide sequence ID" value="NZ_JABSOD010000006.1"/>
</dbReference>
<feature type="domain" description="DUF1707" evidence="1">
    <location>
        <begin position="19"/>
        <end position="63"/>
    </location>
</feature>
<evidence type="ECO:0000313" key="3">
    <source>
        <dbReference type="EMBL" id="NRQ42510.1"/>
    </source>
</evidence>
<dbReference type="PANTHER" id="PTHR40763:SF5">
    <property type="entry name" value="MEMBRANE PROTEIN"/>
    <property type="match status" value="1"/>
</dbReference>
<organism evidence="3 4">
    <name type="scientific">Rheinheimera lutimaris</name>
    <dbReference type="NCBI Taxonomy" id="2740584"/>
    <lineage>
        <taxon>Bacteria</taxon>
        <taxon>Pseudomonadati</taxon>
        <taxon>Pseudomonadota</taxon>
        <taxon>Gammaproteobacteria</taxon>
        <taxon>Chromatiales</taxon>
        <taxon>Chromatiaceae</taxon>
        <taxon>Rheinheimera</taxon>
    </lineage>
</organism>
<sequence length="222" mass="25031">MAIDASGVKIEDRPFAQVREEAIDQLIMNYSHGIISAEAFERRLDIATDAKSHQELIDVVADLTLLPDNQYQQQRQRNFSPRYQAGNDNRNEKMLCVLSSNQQRGQWLVPGEIHITNIVGSVELDFSEAVFQHQHIVIKVHNWLGSLNILVPPQVNVVSNMTNVVSSCDNQATALGDRQAPQIVIEGYSILGSLEINLKRTMKEKFNDFANQCRSMFGLNKP</sequence>
<evidence type="ECO:0000259" key="2">
    <source>
        <dbReference type="Pfam" id="PF09922"/>
    </source>
</evidence>
<accession>A0A7Y5EHI6</accession>
<name>A0A7Y5EHI6_9GAMM</name>
<reference evidence="3 4" key="1">
    <citation type="submission" date="2020-06" db="EMBL/GenBank/DDBJ databases">
        <title>Rheinheimera sp. nov., a marine bacterium isolated from coastal.</title>
        <authorList>
            <person name="Yu Q."/>
            <person name="Qi Y."/>
            <person name="Pu J."/>
        </authorList>
    </citation>
    <scope>NUCLEOTIDE SEQUENCE [LARGE SCALE GENOMIC DNA]</scope>
    <source>
        <strain evidence="3 4">YQF-2</strain>
    </source>
</reference>
<keyword evidence="4" id="KW-1185">Reference proteome</keyword>
<dbReference type="Pfam" id="PF08044">
    <property type="entry name" value="DUF1707"/>
    <property type="match status" value="1"/>
</dbReference>
<dbReference type="Pfam" id="PF09922">
    <property type="entry name" value="LiaF-like_C"/>
    <property type="match status" value="1"/>
</dbReference>
<dbReference type="PANTHER" id="PTHR40763">
    <property type="entry name" value="MEMBRANE PROTEIN-RELATED"/>
    <property type="match status" value="1"/>
</dbReference>
<dbReference type="EMBL" id="JABSOD010000006">
    <property type="protein sequence ID" value="NRQ42510.1"/>
    <property type="molecule type" value="Genomic_DNA"/>
</dbReference>
<dbReference type="InterPro" id="IPR024425">
    <property type="entry name" value="LiaF-like_C"/>
</dbReference>
<proteinExistence type="predicted"/>
<feature type="domain" description="Cell wall-active antibiotics response LiaF-like C-terminal" evidence="2">
    <location>
        <begin position="111"/>
        <end position="167"/>
    </location>
</feature>
<evidence type="ECO:0000259" key="1">
    <source>
        <dbReference type="Pfam" id="PF08044"/>
    </source>
</evidence>
<dbReference type="Proteomes" id="UP000523161">
    <property type="component" value="Unassembled WGS sequence"/>
</dbReference>
<dbReference type="InterPro" id="IPR012551">
    <property type="entry name" value="DUF1707_SHOCT-like"/>
</dbReference>
<dbReference type="AlphaFoldDB" id="A0A7Y5EHI6"/>
<evidence type="ECO:0000313" key="4">
    <source>
        <dbReference type="Proteomes" id="UP000523161"/>
    </source>
</evidence>
<protein>
    <submittedName>
        <fullName evidence="3">DUF1707 and DUF2154 domain-containing protein</fullName>
    </submittedName>
</protein>